<dbReference type="GO" id="GO:0004535">
    <property type="term" value="F:poly(A)-specific ribonuclease activity"/>
    <property type="evidence" value="ECO:0007669"/>
    <property type="project" value="UniProtKB-EC"/>
</dbReference>
<reference evidence="18" key="2">
    <citation type="submission" date="2021-01" db="UniProtKB">
        <authorList>
            <consortium name="EnsemblPlants"/>
        </authorList>
    </citation>
    <scope>IDENTIFICATION</scope>
</reference>
<dbReference type="EnsemblPlants" id="QL10p050781:mrna">
    <property type="protein sequence ID" value="QL10p050781:mrna:CDS:1"/>
    <property type="gene ID" value="QL10p050781"/>
</dbReference>
<name>A0A7N2MTC6_QUELO</name>
<keyword evidence="8" id="KW-0963">Cytoplasm</keyword>
<evidence type="ECO:0000256" key="13">
    <source>
        <dbReference type="ARBA" id="ARBA00022884"/>
    </source>
</evidence>
<comment type="catalytic activity">
    <reaction evidence="1">
        <text>Exonucleolytic cleavage of poly(A) to 5'-AMP.</text>
        <dbReference type="EC" id="3.1.13.4"/>
    </reaction>
</comment>
<keyword evidence="14" id="KW-0805">Transcription regulation</keyword>
<evidence type="ECO:0000256" key="2">
    <source>
        <dbReference type="ARBA" id="ARBA00001968"/>
    </source>
</evidence>
<keyword evidence="15" id="KW-0804">Transcription</keyword>
<keyword evidence="10" id="KW-0479">Metal-binding</keyword>
<comment type="cofactor">
    <cofactor evidence="2">
        <name>a divalent metal cation</name>
        <dbReference type="ChEBI" id="CHEBI:60240"/>
    </cofactor>
</comment>
<sequence>MSYRMVSIDIEFPGIVYRPVNVDKHELGKVPPIWNYQVIRDNVNSNIIQLGLALCDDKGSLPHFGTGCQYVWEFNFNNFDVYNDLQNPESIELLERQGIDFDKNLKEGIDSADFAALMLESGLLGDHSAFTWVTFHGAYDIAYLMKILIRQPLPYDLMGFMNPSL</sequence>
<dbReference type="InterPro" id="IPR036397">
    <property type="entry name" value="RNaseH_sf"/>
</dbReference>
<keyword evidence="19" id="KW-1185">Reference proteome</keyword>
<evidence type="ECO:0000256" key="9">
    <source>
        <dbReference type="ARBA" id="ARBA00022722"/>
    </source>
</evidence>
<evidence type="ECO:0000256" key="4">
    <source>
        <dbReference type="ARBA" id="ARBA00004496"/>
    </source>
</evidence>
<evidence type="ECO:0000256" key="17">
    <source>
        <dbReference type="ARBA" id="ARBA00025148"/>
    </source>
</evidence>
<dbReference type="GO" id="GO:0003723">
    <property type="term" value="F:RNA binding"/>
    <property type="evidence" value="ECO:0007669"/>
    <property type="project" value="UniProtKB-KW"/>
</dbReference>
<dbReference type="InParanoid" id="A0A7N2MTC6"/>
<evidence type="ECO:0000256" key="3">
    <source>
        <dbReference type="ARBA" id="ARBA00004123"/>
    </source>
</evidence>
<dbReference type="AlphaFoldDB" id="A0A7N2MTC6"/>
<dbReference type="Gramene" id="QL10p050781:mrna">
    <property type="protein sequence ID" value="QL10p050781:mrna:CDS:1"/>
    <property type="gene ID" value="QL10p050781"/>
</dbReference>
<evidence type="ECO:0000256" key="1">
    <source>
        <dbReference type="ARBA" id="ARBA00001663"/>
    </source>
</evidence>
<dbReference type="PANTHER" id="PTHR10797">
    <property type="entry name" value="CCR4-NOT TRANSCRIPTION COMPLEX SUBUNIT"/>
    <property type="match status" value="1"/>
</dbReference>
<dbReference type="InterPro" id="IPR012337">
    <property type="entry name" value="RNaseH-like_sf"/>
</dbReference>
<dbReference type="GO" id="GO:0005737">
    <property type="term" value="C:cytoplasm"/>
    <property type="evidence" value="ECO:0007669"/>
    <property type="project" value="UniProtKB-SubCell"/>
</dbReference>
<keyword evidence="12" id="KW-0269">Exonuclease</keyword>
<keyword evidence="9" id="KW-0540">Nuclease</keyword>
<dbReference type="Proteomes" id="UP000594261">
    <property type="component" value="Chromosome 10"/>
</dbReference>
<dbReference type="EC" id="3.1.13.4" evidence="7"/>
<dbReference type="EMBL" id="LRBV02000010">
    <property type="status" value="NOT_ANNOTATED_CDS"/>
    <property type="molecule type" value="Genomic_DNA"/>
</dbReference>
<dbReference type="GO" id="GO:0030014">
    <property type="term" value="C:CCR4-NOT complex"/>
    <property type="evidence" value="ECO:0007669"/>
    <property type="project" value="InterPro"/>
</dbReference>
<dbReference type="OMA" id="YDIAYLM"/>
<evidence type="ECO:0000256" key="6">
    <source>
        <dbReference type="ARBA" id="ARBA00011757"/>
    </source>
</evidence>
<evidence type="ECO:0000256" key="12">
    <source>
        <dbReference type="ARBA" id="ARBA00022839"/>
    </source>
</evidence>
<evidence type="ECO:0000256" key="8">
    <source>
        <dbReference type="ARBA" id="ARBA00022490"/>
    </source>
</evidence>
<dbReference type="GO" id="GO:0005634">
    <property type="term" value="C:nucleus"/>
    <property type="evidence" value="ECO:0007669"/>
    <property type="project" value="UniProtKB-SubCell"/>
</dbReference>
<dbReference type="Gene3D" id="3.30.420.10">
    <property type="entry name" value="Ribonuclease H-like superfamily/Ribonuclease H"/>
    <property type="match status" value="1"/>
</dbReference>
<reference evidence="18 19" key="1">
    <citation type="journal article" date="2016" name="G3 (Bethesda)">
        <title>First Draft Assembly and Annotation of the Genome of a California Endemic Oak Quercus lobata Nee (Fagaceae).</title>
        <authorList>
            <person name="Sork V.L."/>
            <person name="Fitz-Gibbon S.T."/>
            <person name="Puiu D."/>
            <person name="Crepeau M."/>
            <person name="Gugger P.F."/>
            <person name="Sherman R."/>
            <person name="Stevens K."/>
            <person name="Langley C.H."/>
            <person name="Pellegrini M."/>
            <person name="Salzberg S.L."/>
        </authorList>
    </citation>
    <scope>NUCLEOTIDE SEQUENCE [LARGE SCALE GENOMIC DNA]</scope>
    <source>
        <strain evidence="18 19">cv. SW786</strain>
    </source>
</reference>
<evidence type="ECO:0000256" key="15">
    <source>
        <dbReference type="ARBA" id="ARBA00023163"/>
    </source>
</evidence>
<comment type="similarity">
    <text evidence="5">Belongs to the CAF1 family.</text>
</comment>
<proteinExistence type="inferred from homology"/>
<evidence type="ECO:0000256" key="5">
    <source>
        <dbReference type="ARBA" id="ARBA00008372"/>
    </source>
</evidence>
<keyword evidence="13" id="KW-0694">RNA-binding</keyword>
<organism evidence="18 19">
    <name type="scientific">Quercus lobata</name>
    <name type="common">Valley oak</name>
    <dbReference type="NCBI Taxonomy" id="97700"/>
    <lineage>
        <taxon>Eukaryota</taxon>
        <taxon>Viridiplantae</taxon>
        <taxon>Streptophyta</taxon>
        <taxon>Embryophyta</taxon>
        <taxon>Tracheophyta</taxon>
        <taxon>Spermatophyta</taxon>
        <taxon>Magnoliopsida</taxon>
        <taxon>eudicotyledons</taxon>
        <taxon>Gunneridae</taxon>
        <taxon>Pentapetalae</taxon>
        <taxon>rosids</taxon>
        <taxon>fabids</taxon>
        <taxon>Fagales</taxon>
        <taxon>Fagaceae</taxon>
        <taxon>Quercus</taxon>
    </lineage>
</organism>
<keyword evidence="11" id="KW-0378">Hydrolase</keyword>
<dbReference type="SUPFAM" id="SSF53098">
    <property type="entry name" value="Ribonuclease H-like"/>
    <property type="match status" value="1"/>
</dbReference>
<protein>
    <recommendedName>
        <fullName evidence="7">poly(A)-specific ribonuclease</fullName>
        <ecNumber evidence="7">3.1.13.4</ecNumber>
    </recommendedName>
</protein>
<evidence type="ECO:0000256" key="10">
    <source>
        <dbReference type="ARBA" id="ARBA00022723"/>
    </source>
</evidence>
<comment type="subcellular location">
    <subcellularLocation>
        <location evidence="4">Cytoplasm</location>
    </subcellularLocation>
    <subcellularLocation>
        <location evidence="3">Nucleus</location>
    </subcellularLocation>
</comment>
<accession>A0A7N2MTC6</accession>
<evidence type="ECO:0000256" key="7">
    <source>
        <dbReference type="ARBA" id="ARBA00012161"/>
    </source>
</evidence>
<evidence type="ECO:0000256" key="14">
    <source>
        <dbReference type="ARBA" id="ARBA00023015"/>
    </source>
</evidence>
<evidence type="ECO:0000256" key="16">
    <source>
        <dbReference type="ARBA" id="ARBA00023242"/>
    </source>
</evidence>
<dbReference type="GO" id="GO:0046872">
    <property type="term" value="F:metal ion binding"/>
    <property type="evidence" value="ECO:0007669"/>
    <property type="project" value="UniProtKB-KW"/>
</dbReference>
<dbReference type="InterPro" id="IPR039637">
    <property type="entry name" value="CNOT7/CNOT8/Pop2"/>
</dbReference>
<dbReference type="Pfam" id="PF04857">
    <property type="entry name" value="CAF1"/>
    <property type="match status" value="1"/>
</dbReference>
<evidence type="ECO:0000313" key="19">
    <source>
        <dbReference type="Proteomes" id="UP000594261"/>
    </source>
</evidence>
<dbReference type="InterPro" id="IPR006941">
    <property type="entry name" value="RNase_CAF1"/>
</dbReference>
<evidence type="ECO:0000313" key="18">
    <source>
        <dbReference type="EnsemblPlants" id="QL10p050781:mrna:CDS:1"/>
    </source>
</evidence>
<keyword evidence="16" id="KW-0539">Nucleus</keyword>
<comment type="subunit">
    <text evidence="6">Component of the CCR4-NOT complex, at least composed of CRR4 and CAF1 proteins.</text>
</comment>
<comment type="function">
    <text evidence="17">Ubiquitous transcription factor required for a diverse set of processes. It is a component of the CCR4 complex involved in the control of gene expression.</text>
</comment>
<evidence type="ECO:0000256" key="11">
    <source>
        <dbReference type="ARBA" id="ARBA00022801"/>
    </source>
</evidence>